<keyword evidence="4" id="KW-1185">Reference proteome</keyword>
<dbReference type="RefSeq" id="WP_218235838.1">
    <property type="nucleotide sequence ID" value="NZ_BAABBB010000028.1"/>
</dbReference>
<evidence type="ECO:0000256" key="2">
    <source>
        <dbReference type="SAM" id="Phobius"/>
    </source>
</evidence>
<feature type="region of interest" description="Disordered" evidence="1">
    <location>
        <begin position="155"/>
        <end position="181"/>
    </location>
</feature>
<evidence type="ECO:0008006" key="5">
    <source>
        <dbReference type="Google" id="ProtNLM"/>
    </source>
</evidence>
<feature type="transmembrane region" description="Helical" evidence="2">
    <location>
        <begin position="99"/>
        <end position="125"/>
    </location>
</feature>
<evidence type="ECO:0000256" key="1">
    <source>
        <dbReference type="SAM" id="MobiDB-lite"/>
    </source>
</evidence>
<evidence type="ECO:0000313" key="3">
    <source>
        <dbReference type="EMBL" id="GAA3552066.1"/>
    </source>
</evidence>
<evidence type="ECO:0000313" key="4">
    <source>
        <dbReference type="Proteomes" id="UP001500301"/>
    </source>
</evidence>
<keyword evidence="2" id="KW-0472">Membrane</keyword>
<comment type="caution">
    <text evidence="3">The sequence shown here is derived from an EMBL/GenBank/DDBJ whole genome shotgun (WGS) entry which is preliminary data.</text>
</comment>
<keyword evidence="2" id="KW-0812">Transmembrane</keyword>
<dbReference type="EMBL" id="BAABBB010000028">
    <property type="protein sequence ID" value="GAA3552066.1"/>
    <property type="molecule type" value="Genomic_DNA"/>
</dbReference>
<name>A0ABP6WKP4_9ACTN</name>
<gene>
    <name evidence="3" type="ORF">GCM10022263_43590</name>
</gene>
<feature type="transmembrane region" description="Helical" evidence="2">
    <location>
        <begin position="12"/>
        <end position="34"/>
    </location>
</feature>
<organism evidence="3 4">
    <name type="scientific">Nocardioides daeguensis</name>
    <dbReference type="NCBI Taxonomy" id="908359"/>
    <lineage>
        <taxon>Bacteria</taxon>
        <taxon>Bacillati</taxon>
        <taxon>Actinomycetota</taxon>
        <taxon>Actinomycetes</taxon>
        <taxon>Propionibacteriales</taxon>
        <taxon>Nocardioidaceae</taxon>
        <taxon>Nocardioides</taxon>
    </lineage>
</organism>
<protein>
    <recommendedName>
        <fullName evidence="5">MFS transporter</fullName>
    </recommendedName>
</protein>
<accession>A0ABP6WKP4</accession>
<proteinExistence type="predicted"/>
<feature type="transmembrane region" description="Helical" evidence="2">
    <location>
        <begin position="67"/>
        <end position="87"/>
    </location>
</feature>
<feature type="transmembrane region" description="Helical" evidence="2">
    <location>
        <begin position="40"/>
        <end position="60"/>
    </location>
</feature>
<reference evidence="4" key="1">
    <citation type="journal article" date="2019" name="Int. J. Syst. Evol. Microbiol.">
        <title>The Global Catalogue of Microorganisms (GCM) 10K type strain sequencing project: providing services to taxonomists for standard genome sequencing and annotation.</title>
        <authorList>
            <consortium name="The Broad Institute Genomics Platform"/>
            <consortium name="The Broad Institute Genome Sequencing Center for Infectious Disease"/>
            <person name="Wu L."/>
            <person name="Ma J."/>
        </authorList>
    </citation>
    <scope>NUCLEOTIDE SEQUENCE [LARGE SCALE GENOMIC DNA]</scope>
    <source>
        <strain evidence="4">JCM 17460</strain>
    </source>
</reference>
<keyword evidence="2" id="KW-1133">Transmembrane helix</keyword>
<sequence length="181" mass="18947">MLTVRRAPRSRVRLAATLGSVESVTALVLAHVAAGGEAPAAWWLAAFAVLVYGASGVVLRERAGIRVVLPALLAAQVLGHAWLVTLAPDAHPGHEHTAAAFLGLTPAMLGAHLLAAAVTGVMWVLRRRAVEVLLQWTDAGVVPLPVVRRTDLPAPRRARTAREHRALAPTRGPPAGTLAIA</sequence>
<dbReference type="Proteomes" id="UP001500301">
    <property type="component" value="Unassembled WGS sequence"/>
</dbReference>